<protein>
    <submittedName>
        <fullName evidence="1">Uncharacterized protein</fullName>
    </submittedName>
</protein>
<evidence type="ECO:0000313" key="1">
    <source>
        <dbReference type="EMBL" id="KAA9324072.1"/>
    </source>
</evidence>
<dbReference type="OrthoDB" id="2305429at2"/>
<name>A0A5N1IEK7_LACJE</name>
<dbReference type="EMBL" id="VYWW01000003">
    <property type="protein sequence ID" value="KAA9324072.1"/>
    <property type="molecule type" value="Genomic_DNA"/>
</dbReference>
<dbReference type="Proteomes" id="UP001385848">
    <property type="component" value="Unassembled WGS sequence"/>
</dbReference>
<dbReference type="RefSeq" id="WP_006587967.1">
    <property type="nucleotide sequence ID" value="NZ_CATOUV010000001.1"/>
</dbReference>
<dbReference type="Proteomes" id="UP000327236">
    <property type="component" value="Unassembled WGS sequence"/>
</dbReference>
<evidence type="ECO:0000313" key="2">
    <source>
        <dbReference type="EMBL" id="MEL0564455.1"/>
    </source>
</evidence>
<dbReference type="KEGG" id="lje:BUE77_02975"/>
<reference evidence="2 4" key="2">
    <citation type="submission" date="2024-04" db="EMBL/GenBank/DDBJ databases">
        <title>Three lactobacilli isolated from voided urine samples from females with type 2 diabetes.</title>
        <authorList>
            <person name="Kula A."/>
            <person name="Stegman N."/>
            <person name="Putonti C."/>
        </authorList>
    </citation>
    <scope>NUCLEOTIDE SEQUENCE [LARGE SCALE GENOMIC DNA]</scope>
    <source>
        <strain evidence="2 4">1855</strain>
    </source>
</reference>
<evidence type="ECO:0000313" key="3">
    <source>
        <dbReference type="Proteomes" id="UP000327236"/>
    </source>
</evidence>
<keyword evidence="4" id="KW-1185">Reference proteome</keyword>
<dbReference type="GeneID" id="31742665"/>
<gene>
    <name evidence="2" type="ORF">AAC431_00750</name>
    <name evidence="1" type="ORF">F6H94_00945</name>
</gene>
<accession>A0A5N1IEK7</accession>
<dbReference type="AlphaFoldDB" id="A0A5N1IEK7"/>
<evidence type="ECO:0000313" key="4">
    <source>
        <dbReference type="Proteomes" id="UP001385848"/>
    </source>
</evidence>
<reference evidence="1 3" key="1">
    <citation type="submission" date="2019-09" db="EMBL/GenBank/DDBJ databases">
        <title>Draft genome sequence assemblies of isolates from the urinary tract.</title>
        <authorList>
            <person name="Mores C.R."/>
            <person name="Putonti C."/>
            <person name="Wolfe A.J."/>
        </authorList>
    </citation>
    <scope>NUCLEOTIDE SEQUENCE [LARGE SCALE GENOMIC DNA]</scope>
    <source>
        <strain evidence="1 3">UMB246</strain>
    </source>
</reference>
<sequence length="158" mass="18070">MKTTINELYFYGRPFPASLIDQNRSFAEQNMMMENDEEFTSFLKENNLENNRASLVVFNPDSFMYWYGAISEHELTKNHGMLKMNLPKSEVAIKETNGDLANLSTPLNSSIPSFLKEVTAEGIKVYENLGDSPLPYVLQKVDLDTKKLTQVLYLKVSE</sequence>
<dbReference type="EMBL" id="JBBVUL010000001">
    <property type="protein sequence ID" value="MEL0564455.1"/>
    <property type="molecule type" value="Genomic_DNA"/>
</dbReference>
<organism evidence="1 3">
    <name type="scientific">Lactobacillus jensenii</name>
    <dbReference type="NCBI Taxonomy" id="109790"/>
    <lineage>
        <taxon>Bacteria</taxon>
        <taxon>Bacillati</taxon>
        <taxon>Bacillota</taxon>
        <taxon>Bacilli</taxon>
        <taxon>Lactobacillales</taxon>
        <taxon>Lactobacillaceae</taxon>
        <taxon>Lactobacillus</taxon>
    </lineage>
</organism>
<proteinExistence type="predicted"/>
<comment type="caution">
    <text evidence="1">The sequence shown here is derived from an EMBL/GenBank/DDBJ whole genome shotgun (WGS) entry which is preliminary data.</text>
</comment>